<protein>
    <submittedName>
        <fullName evidence="4">NifU family protein</fullName>
    </submittedName>
</protein>
<proteinExistence type="inferred from homology"/>
<name>A0A7G9GHT0_9FIRM</name>
<comment type="function">
    <text evidence="2">May be involved in the formation or repair of [Fe-S] clusters present in iron-sulfur proteins.</text>
</comment>
<dbReference type="PANTHER" id="PTHR11178">
    <property type="entry name" value="IRON-SULFUR CLUSTER SCAFFOLD PROTEIN NFU-RELATED"/>
    <property type="match status" value="1"/>
</dbReference>
<gene>
    <name evidence="4" type="ORF">H9Q79_08900</name>
</gene>
<dbReference type="KEGG" id="whj:H9Q79_08900"/>
<dbReference type="EMBL" id="CP060635">
    <property type="protein sequence ID" value="QNM10362.1"/>
    <property type="molecule type" value="Genomic_DNA"/>
</dbReference>
<dbReference type="PANTHER" id="PTHR11178:SF1">
    <property type="entry name" value="NFU1 IRON-SULFUR CLUSTER SCAFFOLD HOMOLOG, MITOCHONDRIAL"/>
    <property type="match status" value="1"/>
</dbReference>
<dbReference type="GO" id="GO:0016226">
    <property type="term" value="P:iron-sulfur cluster assembly"/>
    <property type="evidence" value="ECO:0007669"/>
    <property type="project" value="InterPro"/>
</dbReference>
<evidence type="ECO:0000256" key="1">
    <source>
        <dbReference type="ARBA" id="ARBA00006420"/>
    </source>
</evidence>
<dbReference type="SUPFAM" id="SSF117916">
    <property type="entry name" value="Fe-S cluster assembly (FSCA) domain-like"/>
    <property type="match status" value="1"/>
</dbReference>
<evidence type="ECO:0000259" key="3">
    <source>
        <dbReference type="Pfam" id="PF01106"/>
    </source>
</evidence>
<reference evidence="4 5" key="1">
    <citation type="submission" date="2020-08" db="EMBL/GenBank/DDBJ databases">
        <authorList>
            <person name="Liu C."/>
            <person name="Sun Q."/>
        </authorList>
    </citation>
    <scope>NUCLEOTIDE SEQUENCE [LARGE SCALE GENOMIC DNA]</scope>
    <source>
        <strain evidence="4 5">NSJ-29</strain>
    </source>
</reference>
<dbReference type="InterPro" id="IPR034904">
    <property type="entry name" value="FSCA_dom_sf"/>
</dbReference>
<sequence>MNIEEKIRKIIEKKVQPSLLEHEGNIQLVSYEDGICKVRLLGKCSNCPSAMQTLEELIEPPLKEELPEIRKVILIQETNPELLSFAKKILRHEFP</sequence>
<dbReference type="GO" id="GO:0051536">
    <property type="term" value="F:iron-sulfur cluster binding"/>
    <property type="evidence" value="ECO:0007669"/>
    <property type="project" value="InterPro"/>
</dbReference>
<dbReference type="Gene3D" id="3.30.300.130">
    <property type="entry name" value="Fe-S cluster assembly (FSCA)"/>
    <property type="match status" value="1"/>
</dbReference>
<evidence type="ECO:0000313" key="5">
    <source>
        <dbReference type="Proteomes" id="UP000515860"/>
    </source>
</evidence>
<dbReference type="InterPro" id="IPR001075">
    <property type="entry name" value="NIF_FeS_clus_asmbl_NifU_C"/>
</dbReference>
<keyword evidence="5" id="KW-1185">Reference proteome</keyword>
<dbReference type="Pfam" id="PF01106">
    <property type="entry name" value="NifU"/>
    <property type="match status" value="1"/>
</dbReference>
<accession>A0A7G9GHT0</accession>
<organism evidence="4 5">
    <name type="scientific">Wansuia hejianensis</name>
    <dbReference type="NCBI Taxonomy" id="2763667"/>
    <lineage>
        <taxon>Bacteria</taxon>
        <taxon>Bacillati</taxon>
        <taxon>Bacillota</taxon>
        <taxon>Clostridia</taxon>
        <taxon>Lachnospirales</taxon>
        <taxon>Lachnospiraceae</taxon>
        <taxon>Wansuia</taxon>
    </lineage>
</organism>
<dbReference type="RefSeq" id="WP_249329674.1">
    <property type="nucleotide sequence ID" value="NZ_CP060635.1"/>
</dbReference>
<dbReference type="AlphaFoldDB" id="A0A7G9GHT0"/>
<evidence type="ECO:0000256" key="2">
    <source>
        <dbReference type="ARBA" id="ARBA00049958"/>
    </source>
</evidence>
<dbReference type="Proteomes" id="UP000515860">
    <property type="component" value="Chromosome"/>
</dbReference>
<comment type="similarity">
    <text evidence="1">Belongs to the NifU family.</text>
</comment>
<feature type="domain" description="NIF system FeS cluster assembly NifU C-terminal" evidence="3">
    <location>
        <begin position="7"/>
        <end position="73"/>
    </location>
</feature>
<dbReference type="GO" id="GO:0005506">
    <property type="term" value="F:iron ion binding"/>
    <property type="evidence" value="ECO:0007669"/>
    <property type="project" value="InterPro"/>
</dbReference>
<evidence type="ECO:0000313" key="4">
    <source>
        <dbReference type="EMBL" id="QNM10362.1"/>
    </source>
</evidence>